<sequence>MPLVDGAAGLPLEAVAPEAVAPRQTAAMPEKSAAVPAALPRVRSDGMPTPRTLPVGRPERSATDEVPVARLDDEAVADAGVVLVPAPLALISYKAHDVPVAAPSGGPSATADATGSTTGTIAASAGPMPAQHAMIAPVAAETEASGTAPDAAAAPAQRAEAIVAPTAPTVRTAPPPLAQPPALAPALAPAGRNGAAMLRPASDPTLVDTPLLPGPQSQPIAASALPSLASAPLLPNAADGSAPAPRAEASEPAAAMVVASDRLGDVRIGIEGTAHDLRLSLGLAPAVAPLVAAEVPRLVADLAASGVRLQSLELTGAGANSAGGGTAFGHNLPQGQREAPPQATRPLAAAVLPPPPAVTAPRPRFPDRYA</sequence>
<evidence type="ECO:0000313" key="2">
    <source>
        <dbReference type="EMBL" id="MQT15843.1"/>
    </source>
</evidence>
<comment type="caution">
    <text evidence="2">The sequence shown here is derived from an EMBL/GenBank/DDBJ whole genome shotgun (WGS) entry which is preliminary data.</text>
</comment>
<proteinExistence type="predicted"/>
<reference evidence="2 3" key="1">
    <citation type="submission" date="2019-09" db="EMBL/GenBank/DDBJ databases">
        <title>Polymorphobacter sp. isolated from a lake in China.</title>
        <authorList>
            <person name="Liu Z."/>
        </authorList>
    </citation>
    <scope>NUCLEOTIDE SEQUENCE [LARGE SCALE GENOMIC DNA]</scope>
    <source>
        <strain evidence="2 3">D40P</strain>
    </source>
</reference>
<evidence type="ECO:0000313" key="3">
    <source>
        <dbReference type="Proteomes" id="UP000481327"/>
    </source>
</evidence>
<keyword evidence="3" id="KW-1185">Reference proteome</keyword>
<dbReference type="EMBL" id="WIOL01000001">
    <property type="protein sequence ID" value="MQT15843.1"/>
    <property type="molecule type" value="Genomic_DNA"/>
</dbReference>
<dbReference type="Proteomes" id="UP000481327">
    <property type="component" value="Unassembled WGS sequence"/>
</dbReference>
<evidence type="ECO:0000256" key="1">
    <source>
        <dbReference type="SAM" id="MobiDB-lite"/>
    </source>
</evidence>
<protein>
    <submittedName>
        <fullName evidence="2">Uncharacterized protein</fullName>
    </submittedName>
</protein>
<gene>
    <name evidence="2" type="ORF">F3168_01005</name>
</gene>
<feature type="region of interest" description="Disordered" evidence="1">
    <location>
        <begin position="325"/>
        <end position="370"/>
    </location>
</feature>
<dbReference type="AlphaFoldDB" id="A0A7C9KJI0"/>
<accession>A0A7C9KJI0</accession>
<organism evidence="2 3">
    <name type="scientific">Sandarakinorhabdus fusca</name>
    <dbReference type="NCBI Taxonomy" id="1439888"/>
    <lineage>
        <taxon>Bacteria</taxon>
        <taxon>Pseudomonadati</taxon>
        <taxon>Pseudomonadota</taxon>
        <taxon>Alphaproteobacteria</taxon>
        <taxon>Sphingomonadales</taxon>
        <taxon>Sphingosinicellaceae</taxon>
        <taxon>Sandarakinorhabdus</taxon>
    </lineage>
</organism>
<name>A0A7C9KJI0_9SPHN</name>
<feature type="region of interest" description="Disordered" evidence="1">
    <location>
        <begin position="22"/>
        <end position="64"/>
    </location>
</feature>